<dbReference type="InterPro" id="IPR037274">
    <property type="entry name" value="Znf_CHY_sf"/>
</dbReference>
<gene>
    <name evidence="8" type="ORF">A0J61_05214</name>
</gene>
<comment type="caution">
    <text evidence="8">The sequence shown here is derived from an EMBL/GenBank/DDBJ whole genome shotgun (WGS) entry which is preliminary data.</text>
</comment>
<evidence type="ECO:0000256" key="5">
    <source>
        <dbReference type="SAM" id="MobiDB-lite"/>
    </source>
</evidence>
<dbReference type="Proteomes" id="UP000093000">
    <property type="component" value="Unassembled WGS sequence"/>
</dbReference>
<dbReference type="Pfam" id="PF05495">
    <property type="entry name" value="zf-CHY"/>
    <property type="match status" value="1"/>
</dbReference>
<evidence type="ECO:0000313" key="9">
    <source>
        <dbReference type="Proteomes" id="UP000093000"/>
    </source>
</evidence>
<feature type="compositionally biased region" description="Basic and acidic residues" evidence="5">
    <location>
        <begin position="763"/>
        <end position="784"/>
    </location>
</feature>
<accession>A0A1C7NCB0</accession>
<feature type="region of interest" description="Disordered" evidence="5">
    <location>
        <begin position="740"/>
        <end position="784"/>
    </location>
</feature>
<keyword evidence="2 4" id="KW-0863">Zinc-finger</keyword>
<feature type="compositionally biased region" description="Basic and acidic residues" evidence="5">
    <location>
        <begin position="740"/>
        <end position="749"/>
    </location>
</feature>
<feature type="region of interest" description="Disordered" evidence="5">
    <location>
        <begin position="150"/>
        <end position="245"/>
    </location>
</feature>
<feature type="region of interest" description="Disordered" evidence="5">
    <location>
        <begin position="1"/>
        <end position="23"/>
    </location>
</feature>
<keyword evidence="9" id="KW-1185">Reference proteome</keyword>
<dbReference type="OrthoDB" id="10253329at2759"/>
<dbReference type="SUPFAM" id="SSF161219">
    <property type="entry name" value="CHY zinc finger-like"/>
    <property type="match status" value="1"/>
</dbReference>
<dbReference type="InParanoid" id="A0A1C7NCB0"/>
<feature type="domain" description="CHY-type" evidence="7">
    <location>
        <begin position="655"/>
        <end position="722"/>
    </location>
</feature>
<dbReference type="GO" id="GO:0008270">
    <property type="term" value="F:zinc ion binding"/>
    <property type="evidence" value="ECO:0007669"/>
    <property type="project" value="UniProtKB-KW"/>
</dbReference>
<evidence type="ECO:0000256" key="3">
    <source>
        <dbReference type="ARBA" id="ARBA00022833"/>
    </source>
</evidence>
<dbReference type="InterPro" id="IPR006575">
    <property type="entry name" value="RWD_dom"/>
</dbReference>
<protein>
    <submittedName>
        <fullName evidence="8">Uncharacterized protein C18H10.09</fullName>
    </submittedName>
</protein>
<feature type="compositionally biased region" description="Low complexity" evidence="5">
    <location>
        <begin position="168"/>
        <end position="179"/>
    </location>
</feature>
<proteinExistence type="predicted"/>
<sequence length="784" mass="88158">MAHKGPKVAAKPDSTLNKTNEEKRRLELIQLETRYKSSYRLIEDNDKQAVVRLAIKPSDPDFPYELDALRLQLNIPQAYPQAPCTVQVLNSDIPKGFAFNLEKGYAAHVDPSRSVAHQTLVRQMNWLDRNMESLLQQPPAATVRFVSNHKQAEDTAADTAPQQEQEYTPTTAPITASSSRKQPKSVTVVQAEPDYESSLNPSFVPKNVVEEHKQQPQAQQNQKQKQKQRQHQFSPSSLTAASERRKKELSTLQTRFCDSFRLLNKESTVSLIIAINDTEFTNEQLIGGKDLAIRYHIPALYPLEPCTLEVDNKQLDRTRSSWVVSGFNDHVKHGDYTLFENLNWLNRNLESLLTTPPAQKTEEQLETEELAKAQQKDFTPPVKSTTSQLSATASEFRPAKKSLFDEQDSIRKNKLVIVNDPSLVDDLVNEQAAEEEIEVQVAEESTGHAAVLDETKESTIIDLAQPVVRKGTEIRLINPTLENISLFRCTSLHLIVKCARCKNTMDIENIRPETQNQSETSSSHHEKTERWTTCSTCTSILGVKFLGELIHQGAQSIGLLQLAGCTAFDILPSTFTGTCGSCMADMPSTVRLAPHDSPRSFNCFSCHVKMTSGLGDYRFVKRGDEGGDRLRASDEQVLKLKKKKTREPGLTIGEPLPDQGTCSHYRKSKRWFRFSCCSKLYPCDHCHDSQEDHPMEMAKRMVCGLCSREQTIQSGRPCVCGNEFEKAPLKGAFWEGGKGVRDKKTMSRKDLHKHKGIGKTASKKQERVGAAGKERRHENRSTAE</sequence>
<evidence type="ECO:0000313" key="8">
    <source>
        <dbReference type="EMBL" id="OBZ86735.1"/>
    </source>
</evidence>
<reference evidence="8 9" key="1">
    <citation type="submission" date="2016-03" db="EMBL/GenBank/DDBJ databases">
        <title>Choanephora cucurbitarum.</title>
        <authorList>
            <person name="Min B."/>
            <person name="Park H."/>
            <person name="Park J.-H."/>
            <person name="Shin H.-D."/>
            <person name="Choi I.-G."/>
        </authorList>
    </citation>
    <scope>NUCLEOTIDE SEQUENCE [LARGE SCALE GENOMIC DNA]</scope>
    <source>
        <strain evidence="8 9">KUS-F28377</strain>
    </source>
</reference>
<evidence type="ECO:0000259" key="7">
    <source>
        <dbReference type="PROSITE" id="PS51266"/>
    </source>
</evidence>
<evidence type="ECO:0000259" key="6">
    <source>
        <dbReference type="PROSITE" id="PS50908"/>
    </source>
</evidence>
<dbReference type="EMBL" id="LUGH01000276">
    <property type="protein sequence ID" value="OBZ86735.1"/>
    <property type="molecule type" value="Genomic_DNA"/>
</dbReference>
<organism evidence="8 9">
    <name type="scientific">Choanephora cucurbitarum</name>
    <dbReference type="NCBI Taxonomy" id="101091"/>
    <lineage>
        <taxon>Eukaryota</taxon>
        <taxon>Fungi</taxon>
        <taxon>Fungi incertae sedis</taxon>
        <taxon>Mucoromycota</taxon>
        <taxon>Mucoromycotina</taxon>
        <taxon>Mucoromycetes</taxon>
        <taxon>Mucorales</taxon>
        <taxon>Mucorineae</taxon>
        <taxon>Choanephoraceae</taxon>
        <taxon>Choanephoroideae</taxon>
        <taxon>Choanephora</taxon>
    </lineage>
</organism>
<dbReference type="InterPro" id="IPR008913">
    <property type="entry name" value="Znf_CHY"/>
</dbReference>
<dbReference type="STRING" id="101091.A0A1C7NCB0"/>
<feature type="region of interest" description="Disordered" evidence="5">
    <location>
        <begin position="364"/>
        <end position="393"/>
    </location>
</feature>
<feature type="domain" description="RWD" evidence="6">
    <location>
        <begin position="26"/>
        <end position="134"/>
    </location>
</feature>
<dbReference type="PROSITE" id="PS51266">
    <property type="entry name" value="ZF_CHY"/>
    <property type="match status" value="1"/>
</dbReference>
<name>A0A1C7NCB0_9FUNG</name>
<keyword evidence="3" id="KW-0862">Zinc</keyword>
<feature type="compositionally biased region" description="Polar residues" evidence="5">
    <location>
        <begin position="382"/>
        <end position="393"/>
    </location>
</feature>
<evidence type="ECO:0000256" key="4">
    <source>
        <dbReference type="PROSITE-ProRule" id="PRU00601"/>
    </source>
</evidence>
<dbReference type="PROSITE" id="PS50908">
    <property type="entry name" value="RWD"/>
    <property type="match status" value="1"/>
</dbReference>
<evidence type="ECO:0000256" key="1">
    <source>
        <dbReference type="ARBA" id="ARBA00022723"/>
    </source>
</evidence>
<dbReference type="AlphaFoldDB" id="A0A1C7NCB0"/>
<evidence type="ECO:0000256" key="2">
    <source>
        <dbReference type="ARBA" id="ARBA00022771"/>
    </source>
</evidence>
<keyword evidence="1" id="KW-0479">Metal-binding</keyword>